<evidence type="ECO:0000256" key="8">
    <source>
        <dbReference type="ARBA" id="ARBA00023136"/>
    </source>
</evidence>
<reference evidence="11" key="2">
    <citation type="submission" date="2015-01" db="EMBL/GenBank/DDBJ databases">
        <title>Evolutionary Origins and Diversification of the Mycorrhizal Mutualists.</title>
        <authorList>
            <consortium name="DOE Joint Genome Institute"/>
            <consortium name="Mycorrhizal Genomics Consortium"/>
            <person name="Kohler A."/>
            <person name="Kuo A."/>
            <person name="Nagy L.G."/>
            <person name="Floudas D."/>
            <person name="Copeland A."/>
            <person name="Barry K.W."/>
            <person name="Cichocki N."/>
            <person name="Veneault-Fourrey C."/>
            <person name="LaButti K."/>
            <person name="Lindquist E.A."/>
            <person name="Lipzen A."/>
            <person name="Lundell T."/>
            <person name="Morin E."/>
            <person name="Murat C."/>
            <person name="Riley R."/>
            <person name="Ohm R."/>
            <person name="Sun H."/>
            <person name="Tunlid A."/>
            <person name="Henrissat B."/>
            <person name="Grigoriev I.V."/>
            <person name="Hibbett D.S."/>
            <person name="Martin F."/>
        </authorList>
    </citation>
    <scope>NUCLEOTIDE SEQUENCE [LARGE SCALE GENOMIC DNA]</scope>
    <source>
        <strain evidence="11">MUT 4182</strain>
    </source>
</reference>
<keyword evidence="3" id="KW-0813">Transport</keyword>
<evidence type="ECO:0000256" key="5">
    <source>
        <dbReference type="ARBA" id="ARBA00022856"/>
    </source>
</evidence>
<keyword evidence="6" id="KW-0653">Protein transport</keyword>
<feature type="transmembrane region" description="Helical" evidence="9">
    <location>
        <begin position="58"/>
        <end position="76"/>
    </location>
</feature>
<evidence type="ECO:0000313" key="10">
    <source>
        <dbReference type="EMBL" id="KIO20143.1"/>
    </source>
</evidence>
<comment type="similarity">
    <text evidence="2">Belongs to the oligopeptide OPT transporter family.</text>
</comment>
<sequence>FAQVGLYWWLLSTVPDLCSPSQRNHLTCPLAHTFHTASIIWGTIGPRRQFGRAGVYNLELYGLAVGAFLPLPLWLLQRYNTASWVRLINIPIILYGPAYAPSWGCLPYTSSGLVGFIFQYLVKRRNFRWWAKYNYVLGAALDAGTSLSTLIIAAALVIPKGGTLSPAWWGNTVWQTSKRNLSAENPI</sequence>
<evidence type="ECO:0000256" key="2">
    <source>
        <dbReference type="ARBA" id="ARBA00008807"/>
    </source>
</evidence>
<dbReference type="InterPro" id="IPR004648">
    <property type="entry name" value="Oligpept_transpt"/>
</dbReference>
<evidence type="ECO:0000256" key="6">
    <source>
        <dbReference type="ARBA" id="ARBA00022927"/>
    </source>
</evidence>
<dbReference type="GO" id="GO:0035673">
    <property type="term" value="F:oligopeptide transmembrane transporter activity"/>
    <property type="evidence" value="ECO:0007669"/>
    <property type="project" value="InterPro"/>
</dbReference>
<evidence type="ECO:0000256" key="3">
    <source>
        <dbReference type="ARBA" id="ARBA00022448"/>
    </source>
</evidence>
<dbReference type="PANTHER" id="PTHR22601">
    <property type="entry name" value="ISP4 LIKE PROTEIN"/>
    <property type="match status" value="1"/>
</dbReference>
<keyword evidence="4 9" id="KW-0812">Transmembrane</keyword>
<dbReference type="AlphaFoldDB" id="A0A0C3KF82"/>
<evidence type="ECO:0000313" key="11">
    <source>
        <dbReference type="Proteomes" id="UP000054248"/>
    </source>
</evidence>
<reference evidence="10 11" key="1">
    <citation type="submission" date="2014-04" db="EMBL/GenBank/DDBJ databases">
        <authorList>
            <consortium name="DOE Joint Genome Institute"/>
            <person name="Kuo A."/>
            <person name="Girlanda M."/>
            <person name="Perotto S."/>
            <person name="Kohler A."/>
            <person name="Nagy L.G."/>
            <person name="Floudas D."/>
            <person name="Copeland A."/>
            <person name="Barry K.W."/>
            <person name="Cichocki N."/>
            <person name="Veneault-Fourrey C."/>
            <person name="LaButti K."/>
            <person name="Lindquist E.A."/>
            <person name="Lipzen A."/>
            <person name="Lundell T."/>
            <person name="Morin E."/>
            <person name="Murat C."/>
            <person name="Sun H."/>
            <person name="Tunlid A."/>
            <person name="Henrissat B."/>
            <person name="Grigoriev I.V."/>
            <person name="Hibbett D.S."/>
            <person name="Martin F."/>
            <person name="Nordberg H.P."/>
            <person name="Cantor M.N."/>
            <person name="Hua S.X."/>
        </authorList>
    </citation>
    <scope>NUCLEOTIDE SEQUENCE [LARGE SCALE GENOMIC DNA]</scope>
    <source>
        <strain evidence="10 11">MUT 4182</strain>
    </source>
</reference>
<feature type="transmembrane region" description="Helical" evidence="9">
    <location>
        <begin position="106"/>
        <end position="122"/>
    </location>
</feature>
<feature type="transmembrane region" description="Helical" evidence="9">
    <location>
        <begin position="134"/>
        <end position="158"/>
    </location>
</feature>
<evidence type="ECO:0000256" key="9">
    <source>
        <dbReference type="SAM" id="Phobius"/>
    </source>
</evidence>
<proteinExistence type="inferred from homology"/>
<dbReference type="STRING" id="1051891.A0A0C3KF82"/>
<gene>
    <name evidence="10" type="ORF">M407DRAFT_81893</name>
</gene>
<evidence type="ECO:0000256" key="7">
    <source>
        <dbReference type="ARBA" id="ARBA00022989"/>
    </source>
</evidence>
<keyword evidence="11" id="KW-1185">Reference proteome</keyword>
<accession>A0A0C3KF82</accession>
<evidence type="ECO:0000256" key="4">
    <source>
        <dbReference type="ARBA" id="ARBA00022692"/>
    </source>
</evidence>
<dbReference type="OrthoDB" id="9986677at2759"/>
<dbReference type="HOGENOM" id="CLU_004965_5_1_1"/>
<evidence type="ECO:0000256" key="1">
    <source>
        <dbReference type="ARBA" id="ARBA00004141"/>
    </source>
</evidence>
<keyword evidence="8 9" id="KW-0472">Membrane</keyword>
<dbReference type="Pfam" id="PF03169">
    <property type="entry name" value="OPT"/>
    <property type="match status" value="1"/>
</dbReference>
<comment type="subcellular location">
    <subcellularLocation>
        <location evidence="1">Membrane</location>
        <topology evidence="1">Multi-pass membrane protein</topology>
    </subcellularLocation>
</comment>
<dbReference type="Proteomes" id="UP000054248">
    <property type="component" value="Unassembled WGS sequence"/>
</dbReference>
<keyword evidence="5" id="KW-0571">Peptide transport</keyword>
<feature type="non-terminal residue" evidence="10">
    <location>
        <position position="1"/>
    </location>
</feature>
<dbReference type="EMBL" id="KN823185">
    <property type="protein sequence ID" value="KIO20143.1"/>
    <property type="molecule type" value="Genomic_DNA"/>
</dbReference>
<evidence type="ECO:0008006" key="12">
    <source>
        <dbReference type="Google" id="ProtNLM"/>
    </source>
</evidence>
<organism evidence="10 11">
    <name type="scientific">Tulasnella calospora MUT 4182</name>
    <dbReference type="NCBI Taxonomy" id="1051891"/>
    <lineage>
        <taxon>Eukaryota</taxon>
        <taxon>Fungi</taxon>
        <taxon>Dikarya</taxon>
        <taxon>Basidiomycota</taxon>
        <taxon>Agaricomycotina</taxon>
        <taxon>Agaricomycetes</taxon>
        <taxon>Cantharellales</taxon>
        <taxon>Tulasnellaceae</taxon>
        <taxon>Tulasnella</taxon>
    </lineage>
</organism>
<dbReference type="InterPro" id="IPR004813">
    <property type="entry name" value="OPT"/>
</dbReference>
<keyword evidence="7 9" id="KW-1133">Transmembrane helix</keyword>
<name>A0A0C3KF82_9AGAM</name>
<dbReference type="GO" id="GO:0015031">
    <property type="term" value="P:protein transport"/>
    <property type="evidence" value="ECO:0007669"/>
    <property type="project" value="UniProtKB-KW"/>
</dbReference>
<dbReference type="GO" id="GO:0016020">
    <property type="term" value="C:membrane"/>
    <property type="evidence" value="ECO:0007669"/>
    <property type="project" value="UniProtKB-SubCell"/>
</dbReference>
<protein>
    <recommendedName>
        <fullName evidence="12">OPT superfamily oligopeptide transporter</fullName>
    </recommendedName>
</protein>